<evidence type="ECO:0000256" key="5">
    <source>
        <dbReference type="ARBA" id="ARBA00013189"/>
    </source>
</evidence>
<dbReference type="UniPathway" id="UPA00214"/>
<comment type="catalytic activity">
    <reaction evidence="1 9">
        <text>UDP-alpha-D-glucose = UDP-alpha-D-galactose</text>
        <dbReference type="Rhea" id="RHEA:22168"/>
        <dbReference type="ChEBI" id="CHEBI:58885"/>
        <dbReference type="ChEBI" id="CHEBI:66914"/>
        <dbReference type="EC" id="5.1.3.2"/>
    </reaction>
</comment>
<comment type="caution">
    <text evidence="11">The sequence shown here is derived from an EMBL/GenBank/DDBJ whole genome shotgun (WGS) entry which is preliminary data.</text>
</comment>
<dbReference type="Proteomes" id="UP000322184">
    <property type="component" value="Unassembled WGS sequence"/>
</dbReference>
<evidence type="ECO:0000256" key="9">
    <source>
        <dbReference type="RuleBase" id="RU366046"/>
    </source>
</evidence>
<feature type="domain" description="NAD(P)-binding" evidence="10">
    <location>
        <begin position="4"/>
        <end position="324"/>
    </location>
</feature>
<comment type="similarity">
    <text evidence="4 9">Belongs to the NAD(P)-dependent epimerase/dehydratase family.</text>
</comment>
<comment type="pathway">
    <text evidence="3 9">Carbohydrate metabolism; galactose metabolism.</text>
</comment>
<dbReference type="PANTHER" id="PTHR43725">
    <property type="entry name" value="UDP-GLUCOSE 4-EPIMERASE"/>
    <property type="match status" value="1"/>
</dbReference>
<dbReference type="AlphaFoldDB" id="A0A5B0X634"/>
<evidence type="ECO:0000259" key="10">
    <source>
        <dbReference type="Pfam" id="PF16363"/>
    </source>
</evidence>
<dbReference type="NCBIfam" id="TIGR01179">
    <property type="entry name" value="galE"/>
    <property type="match status" value="1"/>
</dbReference>
<dbReference type="InterPro" id="IPR005886">
    <property type="entry name" value="UDP_G4E"/>
</dbReference>
<evidence type="ECO:0000256" key="8">
    <source>
        <dbReference type="ARBA" id="ARBA00023235"/>
    </source>
</evidence>
<dbReference type="InterPro" id="IPR036291">
    <property type="entry name" value="NAD(P)-bd_dom_sf"/>
</dbReference>
<dbReference type="CDD" id="cd05247">
    <property type="entry name" value="UDP_G4E_1_SDR_e"/>
    <property type="match status" value="1"/>
</dbReference>
<evidence type="ECO:0000256" key="1">
    <source>
        <dbReference type="ARBA" id="ARBA00000083"/>
    </source>
</evidence>
<dbReference type="GO" id="GO:0003978">
    <property type="term" value="F:UDP-glucose 4-epimerase activity"/>
    <property type="evidence" value="ECO:0007669"/>
    <property type="project" value="UniProtKB-UniRule"/>
</dbReference>
<comment type="subunit">
    <text evidence="9">Homodimer.</text>
</comment>
<dbReference type="NCBIfam" id="NF007956">
    <property type="entry name" value="PRK10675.1"/>
    <property type="match status" value="1"/>
</dbReference>
<protein>
    <recommendedName>
        <fullName evidence="6 9">UDP-glucose 4-epimerase</fullName>
        <ecNumber evidence="5 9">5.1.3.2</ecNumber>
    </recommendedName>
</protein>
<name>A0A5B0X634_9GAMM</name>
<dbReference type="Pfam" id="PF16363">
    <property type="entry name" value="GDP_Man_Dehyd"/>
    <property type="match status" value="1"/>
</dbReference>
<dbReference type="PRINTS" id="PR01713">
    <property type="entry name" value="NUCEPIMERASE"/>
</dbReference>
<evidence type="ECO:0000256" key="2">
    <source>
        <dbReference type="ARBA" id="ARBA00001911"/>
    </source>
</evidence>
<evidence type="ECO:0000256" key="6">
    <source>
        <dbReference type="ARBA" id="ARBA00018569"/>
    </source>
</evidence>
<reference evidence="11 12" key="1">
    <citation type="submission" date="2019-09" db="EMBL/GenBank/DDBJ databases">
        <title>Whole genome sequence of Photorhabdus heterorhabditis strain ETL (Enterobacteriales: Enterobacteriaceae) a bacterial symbiont of Heterorhabditis zealandica strain ETL (Rhabditida: Heterorhabditidae).</title>
        <authorList>
            <person name="Lulamba T.E."/>
            <person name="Serepa-Dlamini M.H."/>
        </authorList>
    </citation>
    <scope>NUCLEOTIDE SEQUENCE [LARGE SCALE GENOMIC DNA]</scope>
    <source>
        <strain evidence="11 12">ETL</strain>
    </source>
</reference>
<dbReference type="InterPro" id="IPR016040">
    <property type="entry name" value="NAD(P)-bd_dom"/>
</dbReference>
<keyword evidence="8 9" id="KW-0413">Isomerase</keyword>
<dbReference type="PANTHER" id="PTHR43725:SF47">
    <property type="entry name" value="UDP-GLUCOSE 4-EPIMERASE"/>
    <property type="match status" value="1"/>
</dbReference>
<gene>
    <name evidence="11" type="primary">galE</name>
    <name evidence="11" type="ORF">F0L16_05435</name>
</gene>
<organism evidence="11 12">
    <name type="scientific">Photorhabdus heterorhabditis</name>
    <dbReference type="NCBI Taxonomy" id="880156"/>
    <lineage>
        <taxon>Bacteria</taxon>
        <taxon>Pseudomonadati</taxon>
        <taxon>Pseudomonadota</taxon>
        <taxon>Gammaproteobacteria</taxon>
        <taxon>Enterobacterales</taxon>
        <taxon>Morganellaceae</taxon>
        <taxon>Photorhabdus</taxon>
    </lineage>
</organism>
<evidence type="ECO:0000313" key="11">
    <source>
        <dbReference type="EMBL" id="KAA1194776.1"/>
    </source>
</evidence>
<evidence type="ECO:0000256" key="4">
    <source>
        <dbReference type="ARBA" id="ARBA00007637"/>
    </source>
</evidence>
<evidence type="ECO:0000256" key="7">
    <source>
        <dbReference type="ARBA" id="ARBA00023027"/>
    </source>
</evidence>
<evidence type="ECO:0000256" key="3">
    <source>
        <dbReference type="ARBA" id="ARBA00004947"/>
    </source>
</evidence>
<dbReference type="Gene3D" id="3.90.25.10">
    <property type="entry name" value="UDP-galactose 4-epimerase, domain 1"/>
    <property type="match status" value="1"/>
</dbReference>
<sequence length="339" mass="37322">MITLITGGAGYIGSHTVLALLERGADVVVIDNLCNSSPESLRRVEKLTGKSVKFYQGDVLDLNLLNKIFQENKVDTVIHFAGLKAVGESTRKPLEYYQNNVTGTLVLLQAMRANGVYQLIFSSSATVYGDPEFVPLTENAKVGGTTNPYGTSKLMVEQVLKDFAAAEPSFKITSLRYFNPVGAHPSGMIGEDPNGIPNNLLPYITQVAIGRLECLSVYGNDYPTKDGTGVRDYIHVMDLAEGHIAAIDYLDKQPSYEVFNLGTGTGYSVLELLHAFEKAAGKKIPHKITDRRPGDIAECWSDPSKAHEILGWQATRNIDDMMRDSWNWQMNNPNGFRSN</sequence>
<dbReference type="SUPFAM" id="SSF51735">
    <property type="entry name" value="NAD(P)-binding Rossmann-fold domains"/>
    <property type="match status" value="1"/>
</dbReference>
<dbReference type="RefSeq" id="WP_149616351.1">
    <property type="nucleotide sequence ID" value="NZ_CAWPFF010000103.1"/>
</dbReference>
<dbReference type="STRING" id="880156.AM629_18395"/>
<comment type="cofactor">
    <cofactor evidence="2 9">
        <name>NAD(+)</name>
        <dbReference type="ChEBI" id="CHEBI:57540"/>
    </cofactor>
</comment>
<dbReference type="GO" id="GO:0006012">
    <property type="term" value="P:galactose metabolic process"/>
    <property type="evidence" value="ECO:0007669"/>
    <property type="project" value="UniProtKB-UniPathway"/>
</dbReference>
<dbReference type="EC" id="5.1.3.2" evidence="5 9"/>
<dbReference type="Gene3D" id="3.40.50.720">
    <property type="entry name" value="NAD(P)-binding Rossmann-like Domain"/>
    <property type="match status" value="1"/>
</dbReference>
<proteinExistence type="inferred from homology"/>
<keyword evidence="9" id="KW-0119">Carbohydrate metabolism</keyword>
<evidence type="ECO:0000313" key="12">
    <source>
        <dbReference type="Proteomes" id="UP000322184"/>
    </source>
</evidence>
<dbReference type="GO" id="GO:0005829">
    <property type="term" value="C:cytosol"/>
    <property type="evidence" value="ECO:0007669"/>
    <property type="project" value="TreeGrafter"/>
</dbReference>
<accession>A0A5B0X634</accession>
<keyword evidence="7 9" id="KW-0520">NAD</keyword>
<dbReference type="EMBL" id="VTUW01000006">
    <property type="protein sequence ID" value="KAA1194776.1"/>
    <property type="molecule type" value="Genomic_DNA"/>
</dbReference>